<dbReference type="AlphaFoldDB" id="A0A974PS84"/>
<dbReference type="EMBL" id="CP063362">
    <property type="protein sequence ID" value="QRG08496.1"/>
    <property type="molecule type" value="Genomic_DNA"/>
</dbReference>
<proteinExistence type="inferred from homology"/>
<keyword evidence="5" id="KW-1185">Reference proteome</keyword>
<dbReference type="SUPFAM" id="SSF53474">
    <property type="entry name" value="alpha/beta-Hydrolases"/>
    <property type="match status" value="1"/>
</dbReference>
<dbReference type="GO" id="GO:0016787">
    <property type="term" value="F:hydrolase activity"/>
    <property type="evidence" value="ECO:0007669"/>
    <property type="project" value="UniProtKB-KW"/>
</dbReference>
<dbReference type="InterPro" id="IPR020802">
    <property type="entry name" value="TesA-like"/>
</dbReference>
<dbReference type="InterPro" id="IPR029058">
    <property type="entry name" value="AB_hydrolase_fold"/>
</dbReference>
<dbReference type="PANTHER" id="PTHR11487:SF0">
    <property type="entry name" value="S-ACYL FATTY ACID SYNTHASE THIOESTERASE, MEDIUM CHAIN"/>
    <property type="match status" value="1"/>
</dbReference>
<feature type="domain" description="Thioesterase TesA-like" evidence="3">
    <location>
        <begin position="4"/>
        <end position="225"/>
    </location>
</feature>
<dbReference type="Pfam" id="PF00975">
    <property type="entry name" value="Thioesterase"/>
    <property type="match status" value="1"/>
</dbReference>
<evidence type="ECO:0000259" key="3">
    <source>
        <dbReference type="SMART" id="SM00824"/>
    </source>
</evidence>
<dbReference type="GO" id="GO:0008610">
    <property type="term" value="P:lipid biosynthetic process"/>
    <property type="evidence" value="ECO:0007669"/>
    <property type="project" value="TreeGrafter"/>
</dbReference>
<dbReference type="InterPro" id="IPR012223">
    <property type="entry name" value="TEII"/>
</dbReference>
<protein>
    <submittedName>
        <fullName evidence="4">Thioesterase</fullName>
    </submittedName>
</protein>
<name>A0A974PS84_9HYPH</name>
<dbReference type="KEGG" id="xdi:EZH22_09505"/>
<dbReference type="SMART" id="SM00824">
    <property type="entry name" value="PKS_TE"/>
    <property type="match status" value="1"/>
</dbReference>
<evidence type="ECO:0000256" key="1">
    <source>
        <dbReference type="ARBA" id="ARBA00007169"/>
    </source>
</evidence>
<evidence type="ECO:0000256" key="2">
    <source>
        <dbReference type="ARBA" id="ARBA00022801"/>
    </source>
</evidence>
<keyword evidence="2" id="KW-0378">Hydrolase</keyword>
<evidence type="ECO:0000313" key="5">
    <source>
        <dbReference type="Proteomes" id="UP000596427"/>
    </source>
</evidence>
<accession>A0A974PS84</accession>
<gene>
    <name evidence="4" type="ORF">EZH22_09505</name>
</gene>
<dbReference type="RefSeq" id="WP_203195406.1">
    <property type="nucleotide sequence ID" value="NZ_CP063362.1"/>
</dbReference>
<reference evidence="4 5" key="1">
    <citation type="submission" date="2020-10" db="EMBL/GenBank/DDBJ databases">
        <title>Degradation of 1,4-Dioxane by Xanthobacter sp. YN2, via a Novel Group-2 Soluble Di-Iron Monooxygenase.</title>
        <authorList>
            <person name="Ma F."/>
            <person name="Wang Y."/>
            <person name="Yang J."/>
            <person name="Guo H."/>
            <person name="Su D."/>
            <person name="Yu L."/>
        </authorList>
    </citation>
    <scope>NUCLEOTIDE SEQUENCE [LARGE SCALE GENOMIC DNA]</scope>
    <source>
        <strain evidence="4 5">YN2</strain>
    </source>
</reference>
<organism evidence="4 5">
    <name type="scientific">Xanthobacter dioxanivorans</name>
    <dbReference type="NCBI Taxonomy" id="2528964"/>
    <lineage>
        <taxon>Bacteria</taxon>
        <taxon>Pseudomonadati</taxon>
        <taxon>Pseudomonadota</taxon>
        <taxon>Alphaproteobacteria</taxon>
        <taxon>Hyphomicrobiales</taxon>
        <taxon>Xanthobacteraceae</taxon>
        <taxon>Xanthobacter</taxon>
    </lineage>
</organism>
<sequence>MRLVCLPHAGGSAALYRPWKVALSGLATVESPELPGRGTRFGAPFASSLIDLAGDVANTVAHRVGPLVLYGHSMGAVLAFETARALARHGISVAGLVLSGRAAPQLPFPSLGRHLLGDAALAAELQRIGGTTQAVLAQPELMAAMLPVLRADFRLVDTYAFAAGPKLPVPAVILGGAEDPATPLPALHAWAEVVSGPLAVELWPGGHFFVRDQEARLMELLRRLLPAWRAARAGG</sequence>
<dbReference type="Proteomes" id="UP000596427">
    <property type="component" value="Chromosome"/>
</dbReference>
<comment type="similarity">
    <text evidence="1">Belongs to the thioesterase family.</text>
</comment>
<dbReference type="Gene3D" id="3.40.50.1820">
    <property type="entry name" value="alpha/beta hydrolase"/>
    <property type="match status" value="1"/>
</dbReference>
<dbReference type="InterPro" id="IPR001031">
    <property type="entry name" value="Thioesterase"/>
</dbReference>
<dbReference type="PANTHER" id="PTHR11487">
    <property type="entry name" value="THIOESTERASE"/>
    <property type="match status" value="1"/>
</dbReference>
<evidence type="ECO:0000313" key="4">
    <source>
        <dbReference type="EMBL" id="QRG08496.1"/>
    </source>
</evidence>